<protein>
    <submittedName>
        <fullName evidence="1">Uncharacterized protein</fullName>
    </submittedName>
</protein>
<proteinExistence type="predicted"/>
<comment type="caution">
    <text evidence="1">The sequence shown here is derived from an EMBL/GenBank/DDBJ whole genome shotgun (WGS) entry which is preliminary data.</text>
</comment>
<keyword evidence="2" id="KW-1185">Reference proteome</keyword>
<accession>A0ACB9XWB0</accession>
<name>A0ACB9XWB0_CHAAC</name>
<sequence>MDAGCIAQFCIIRCFVLTAQMTLALMAVERYIFNCHSIHYLRMIDTCNVHVGTGFIWLVSLAVSLHGGIVVSLHAGGFLQPTSGFLCDDITTMSEHFTLSHREFILLIVPPTVITNVCILSVCYCYGGMYCTALRVSMTLKRSNHRANRTVGFYFLMFLPQLLLALLFFILMMSEKKKASSCVKITALVTPLLLIIPSLVQAAFHLIRTPQIRQLIFPTRIEEEEVFHGIENHKQAERENTSASPA</sequence>
<gene>
    <name evidence="1" type="ORF">KUCAC02_000983</name>
</gene>
<dbReference type="Proteomes" id="UP001057452">
    <property type="component" value="Chromosome 2"/>
</dbReference>
<evidence type="ECO:0000313" key="2">
    <source>
        <dbReference type="Proteomes" id="UP001057452"/>
    </source>
</evidence>
<reference evidence="1" key="1">
    <citation type="submission" date="2022-05" db="EMBL/GenBank/DDBJ databases">
        <title>Chromosome-level genome of Chaenocephalus aceratus.</title>
        <authorList>
            <person name="Park H."/>
        </authorList>
    </citation>
    <scope>NUCLEOTIDE SEQUENCE</scope>
    <source>
        <strain evidence="1">KU_202001</strain>
    </source>
</reference>
<evidence type="ECO:0000313" key="1">
    <source>
        <dbReference type="EMBL" id="KAI4831442.1"/>
    </source>
</evidence>
<organism evidence="1 2">
    <name type="scientific">Chaenocephalus aceratus</name>
    <name type="common">Blackfin icefish</name>
    <name type="synonym">Chaenichthys aceratus</name>
    <dbReference type="NCBI Taxonomy" id="36190"/>
    <lineage>
        <taxon>Eukaryota</taxon>
        <taxon>Metazoa</taxon>
        <taxon>Chordata</taxon>
        <taxon>Craniata</taxon>
        <taxon>Vertebrata</taxon>
        <taxon>Euteleostomi</taxon>
        <taxon>Actinopterygii</taxon>
        <taxon>Neopterygii</taxon>
        <taxon>Teleostei</taxon>
        <taxon>Neoteleostei</taxon>
        <taxon>Acanthomorphata</taxon>
        <taxon>Eupercaria</taxon>
        <taxon>Perciformes</taxon>
        <taxon>Notothenioidei</taxon>
        <taxon>Channichthyidae</taxon>
        <taxon>Chaenocephalus</taxon>
    </lineage>
</organism>
<dbReference type="EMBL" id="CM043786">
    <property type="protein sequence ID" value="KAI4831442.1"/>
    <property type="molecule type" value="Genomic_DNA"/>
</dbReference>